<evidence type="ECO:0000313" key="9">
    <source>
        <dbReference type="Proteomes" id="UP000682111"/>
    </source>
</evidence>
<proteinExistence type="inferred from homology"/>
<gene>
    <name evidence="5 7 8" type="primary">rplM</name>
    <name evidence="8" type="ORF">J27TS8_42590</name>
</gene>
<evidence type="ECO:0000256" key="5">
    <source>
        <dbReference type="HAMAP-Rule" id="MF_01366"/>
    </source>
</evidence>
<dbReference type="RefSeq" id="WP_137744323.1">
    <property type="nucleotide sequence ID" value="NZ_BORC01000012.1"/>
</dbReference>
<evidence type="ECO:0000256" key="3">
    <source>
        <dbReference type="ARBA" id="ARBA00023274"/>
    </source>
</evidence>
<dbReference type="GO" id="GO:0017148">
    <property type="term" value="P:negative regulation of translation"/>
    <property type="evidence" value="ECO:0007669"/>
    <property type="project" value="TreeGrafter"/>
</dbReference>
<evidence type="ECO:0000313" key="8">
    <source>
        <dbReference type="EMBL" id="GIN64266.1"/>
    </source>
</evidence>
<comment type="function">
    <text evidence="5 7">This protein is one of the early assembly proteins of the 50S ribosomal subunit, although it is not seen to bind rRNA by itself. It is important during the early stages of 50S assembly.</text>
</comment>
<dbReference type="NCBIfam" id="TIGR01066">
    <property type="entry name" value="rplM_bact"/>
    <property type="match status" value="1"/>
</dbReference>
<keyword evidence="3 5" id="KW-0687">Ribonucleoprotein</keyword>
<dbReference type="CDD" id="cd00392">
    <property type="entry name" value="Ribosomal_L13"/>
    <property type="match status" value="1"/>
</dbReference>
<comment type="caution">
    <text evidence="8">The sequence shown here is derived from an EMBL/GenBank/DDBJ whole genome shotgun (WGS) entry which is preliminary data.</text>
</comment>
<evidence type="ECO:0000256" key="7">
    <source>
        <dbReference type="RuleBase" id="RU003878"/>
    </source>
</evidence>
<name>A0A920BW88_9BACI</name>
<evidence type="ECO:0000256" key="4">
    <source>
        <dbReference type="ARBA" id="ARBA00035201"/>
    </source>
</evidence>
<dbReference type="FunFam" id="3.90.1180.10:FF:000001">
    <property type="entry name" value="50S ribosomal protein L13"/>
    <property type="match status" value="1"/>
</dbReference>
<dbReference type="SUPFAM" id="SSF52161">
    <property type="entry name" value="Ribosomal protein L13"/>
    <property type="match status" value="1"/>
</dbReference>
<dbReference type="PIRSF" id="PIRSF002181">
    <property type="entry name" value="Ribosomal_L13"/>
    <property type="match status" value="1"/>
</dbReference>
<dbReference type="InterPro" id="IPR036899">
    <property type="entry name" value="Ribosomal_uL13_sf"/>
</dbReference>
<dbReference type="GO" id="GO:0003729">
    <property type="term" value="F:mRNA binding"/>
    <property type="evidence" value="ECO:0007669"/>
    <property type="project" value="UniProtKB-ARBA"/>
</dbReference>
<evidence type="ECO:0000256" key="2">
    <source>
        <dbReference type="ARBA" id="ARBA00022980"/>
    </source>
</evidence>
<keyword evidence="2 5" id="KW-0689">Ribosomal protein</keyword>
<dbReference type="InterPro" id="IPR023563">
    <property type="entry name" value="Ribosomal_uL13_CS"/>
</dbReference>
<protein>
    <recommendedName>
        <fullName evidence="4 5">Large ribosomal subunit protein uL13</fullName>
    </recommendedName>
</protein>
<evidence type="ECO:0000256" key="1">
    <source>
        <dbReference type="ARBA" id="ARBA00006227"/>
    </source>
</evidence>
<sequence>MRTTFMANANNIERKWYVVDAAGKTLGRLTSEVASILRGKHKPTFTPHVDTGDHVIIINASQIELTGKKLTDKIYYRHSMHPGGLKTRTALEMRTNYPERMLELAIKGMLPKNSLGRQMFKKLHVYAGAEHPHEAQKPEVWELRG</sequence>
<dbReference type="Gene3D" id="3.90.1180.10">
    <property type="entry name" value="Ribosomal protein L13"/>
    <property type="match status" value="1"/>
</dbReference>
<reference evidence="8" key="1">
    <citation type="submission" date="2021-03" db="EMBL/GenBank/DDBJ databases">
        <title>Antimicrobial resistance genes in bacteria isolated from Japanese honey, and their potential for conferring macrolide and lincosamide resistance in the American foulbrood pathogen Paenibacillus larvae.</title>
        <authorList>
            <person name="Okamoto M."/>
            <person name="Kumagai M."/>
            <person name="Kanamori H."/>
            <person name="Takamatsu D."/>
        </authorList>
    </citation>
    <scope>NUCLEOTIDE SEQUENCE</scope>
    <source>
        <strain evidence="8">J27TS8</strain>
    </source>
</reference>
<dbReference type="PANTHER" id="PTHR11545">
    <property type="entry name" value="RIBOSOMAL PROTEIN L13"/>
    <property type="match status" value="1"/>
</dbReference>
<dbReference type="HAMAP" id="MF_01366">
    <property type="entry name" value="Ribosomal_uL13"/>
    <property type="match status" value="1"/>
</dbReference>
<dbReference type="EMBL" id="BORC01000012">
    <property type="protein sequence ID" value="GIN64266.1"/>
    <property type="molecule type" value="Genomic_DNA"/>
</dbReference>
<keyword evidence="9" id="KW-1185">Reference proteome</keyword>
<dbReference type="GO" id="GO:0022625">
    <property type="term" value="C:cytosolic large ribosomal subunit"/>
    <property type="evidence" value="ECO:0007669"/>
    <property type="project" value="TreeGrafter"/>
</dbReference>
<dbReference type="PROSITE" id="PS00783">
    <property type="entry name" value="RIBOSOMAL_L13"/>
    <property type="match status" value="1"/>
</dbReference>
<dbReference type="Pfam" id="PF00572">
    <property type="entry name" value="Ribosomal_L13"/>
    <property type="match status" value="1"/>
</dbReference>
<comment type="subunit">
    <text evidence="5">Part of the 50S ribosomal subunit.</text>
</comment>
<evidence type="ECO:0000256" key="6">
    <source>
        <dbReference type="RuleBase" id="RU003877"/>
    </source>
</evidence>
<dbReference type="Proteomes" id="UP000682111">
    <property type="component" value="Unassembled WGS sequence"/>
</dbReference>
<dbReference type="PANTHER" id="PTHR11545:SF2">
    <property type="entry name" value="LARGE RIBOSOMAL SUBUNIT PROTEIN UL13M"/>
    <property type="match status" value="1"/>
</dbReference>
<comment type="similarity">
    <text evidence="1 5 6">Belongs to the universal ribosomal protein uL13 family.</text>
</comment>
<dbReference type="InterPro" id="IPR005822">
    <property type="entry name" value="Ribosomal_uL13"/>
</dbReference>
<dbReference type="GO" id="GO:0003735">
    <property type="term" value="F:structural constituent of ribosome"/>
    <property type="evidence" value="ECO:0007669"/>
    <property type="project" value="InterPro"/>
</dbReference>
<dbReference type="GO" id="GO:0006412">
    <property type="term" value="P:translation"/>
    <property type="evidence" value="ECO:0007669"/>
    <property type="project" value="UniProtKB-UniRule"/>
</dbReference>
<dbReference type="AlphaFoldDB" id="A0A920BW88"/>
<dbReference type="OrthoDB" id="9801330at2"/>
<dbReference type="InterPro" id="IPR005823">
    <property type="entry name" value="Ribosomal_uL13_bac-type"/>
</dbReference>
<accession>A0A920BW88</accession>
<organism evidence="8 9">
    <name type="scientific">Robertmurraya siralis</name>
    <dbReference type="NCBI Taxonomy" id="77777"/>
    <lineage>
        <taxon>Bacteria</taxon>
        <taxon>Bacillati</taxon>
        <taxon>Bacillota</taxon>
        <taxon>Bacilli</taxon>
        <taxon>Bacillales</taxon>
        <taxon>Bacillaceae</taxon>
        <taxon>Robertmurraya</taxon>
    </lineage>
</organism>